<dbReference type="Proteomes" id="UP000265489">
    <property type="component" value="Unassembled WGS sequence"/>
</dbReference>
<name>A0A395WAU8_9FIRM</name>
<dbReference type="RefSeq" id="WP_003865360.1">
    <property type="nucleotide sequence ID" value="NZ_CABLCL010000086.1"/>
</dbReference>
<dbReference type="GeneID" id="66578930"/>
<reference evidence="3 4" key="1">
    <citation type="submission" date="2018-08" db="EMBL/GenBank/DDBJ databases">
        <title>A genome reference for cultivated species of the human gut microbiota.</title>
        <authorList>
            <person name="Zou Y."/>
            <person name="Xue W."/>
            <person name="Luo G."/>
        </authorList>
    </citation>
    <scope>NUCLEOTIDE SEQUENCE [LARGE SCALE GENOMIC DNA]</scope>
    <source>
        <strain evidence="2 4">AF10-31</strain>
        <strain evidence="1 3">AF15-20</strain>
    </source>
</reference>
<organism evidence="1 3">
    <name type="scientific">Holdemanella biformis</name>
    <dbReference type="NCBI Taxonomy" id="1735"/>
    <lineage>
        <taxon>Bacteria</taxon>
        <taxon>Bacillati</taxon>
        <taxon>Bacillota</taxon>
        <taxon>Erysipelotrichia</taxon>
        <taxon>Erysipelotrichales</taxon>
        <taxon>Erysipelotrichaceae</taxon>
        <taxon>Holdemanella</taxon>
    </lineage>
</organism>
<evidence type="ECO:0000313" key="4">
    <source>
        <dbReference type="Proteomes" id="UP000284651"/>
    </source>
</evidence>
<dbReference type="PANTHER" id="PTHR30432">
    <property type="entry name" value="TRANSCRIPTIONAL REGULATOR MODE"/>
    <property type="match status" value="1"/>
</dbReference>
<evidence type="ECO:0000313" key="1">
    <source>
        <dbReference type="EMBL" id="RGU93092.1"/>
    </source>
</evidence>
<gene>
    <name evidence="2" type="ORF">DWV56_04345</name>
    <name evidence="1" type="ORF">DWW32_03725</name>
</gene>
<dbReference type="InterPro" id="IPR036390">
    <property type="entry name" value="WH_DNA-bd_sf"/>
</dbReference>
<dbReference type="SUPFAM" id="SSF46785">
    <property type="entry name" value="Winged helix' DNA-binding domain"/>
    <property type="match status" value="1"/>
</dbReference>
<dbReference type="AlphaFoldDB" id="A0A395WAU8"/>
<dbReference type="PANTHER" id="PTHR30432:SF1">
    <property type="entry name" value="DNA-BINDING TRANSCRIPTIONAL DUAL REGULATOR MODE"/>
    <property type="match status" value="1"/>
</dbReference>
<evidence type="ECO:0000313" key="2">
    <source>
        <dbReference type="EMBL" id="RGW75607.1"/>
    </source>
</evidence>
<comment type="caution">
    <text evidence="1">The sequence shown here is derived from an EMBL/GenBank/DDBJ whole genome shotgun (WGS) entry which is preliminary data.</text>
</comment>
<dbReference type="InterPro" id="IPR036388">
    <property type="entry name" value="WH-like_DNA-bd_sf"/>
</dbReference>
<evidence type="ECO:0000313" key="3">
    <source>
        <dbReference type="Proteomes" id="UP000265489"/>
    </source>
</evidence>
<proteinExistence type="predicted"/>
<dbReference type="EMBL" id="QSAT01000010">
    <property type="protein sequence ID" value="RGW75607.1"/>
    <property type="molecule type" value="Genomic_DNA"/>
</dbReference>
<protein>
    <submittedName>
        <fullName evidence="1">LysR family transcriptional regulator</fullName>
    </submittedName>
</protein>
<sequence length="110" mass="12493">MRYKLKIQIGNNEPNFGKGVVELLELCDKYGSLSKAYKEMGMSNSKAWKIIKRAQEDLGYELVSTTSGGSHGGGSCLTLEGKELVRKYKLFQEKIEIYSKQVFQEVFEDE</sequence>
<dbReference type="Proteomes" id="UP000284651">
    <property type="component" value="Unassembled WGS sequence"/>
</dbReference>
<dbReference type="EMBL" id="QRYQ01000004">
    <property type="protein sequence ID" value="RGU93092.1"/>
    <property type="molecule type" value="Genomic_DNA"/>
</dbReference>
<dbReference type="InterPro" id="IPR051815">
    <property type="entry name" value="Molybdate_resp_trans_reg"/>
</dbReference>
<dbReference type="Gene3D" id="1.10.10.10">
    <property type="entry name" value="Winged helix-like DNA-binding domain superfamily/Winged helix DNA-binding domain"/>
    <property type="match status" value="1"/>
</dbReference>
<accession>A0A395WAU8</accession>